<dbReference type="AlphaFoldDB" id="E2AAA2"/>
<organism evidence="3">
    <name type="scientific">Camponotus floridanus</name>
    <name type="common">Florida carpenter ant</name>
    <dbReference type="NCBI Taxonomy" id="104421"/>
    <lineage>
        <taxon>Eukaryota</taxon>
        <taxon>Metazoa</taxon>
        <taxon>Ecdysozoa</taxon>
        <taxon>Arthropoda</taxon>
        <taxon>Hexapoda</taxon>
        <taxon>Insecta</taxon>
        <taxon>Pterygota</taxon>
        <taxon>Neoptera</taxon>
        <taxon>Endopterygota</taxon>
        <taxon>Hymenoptera</taxon>
        <taxon>Apocrita</taxon>
        <taxon>Aculeata</taxon>
        <taxon>Formicoidea</taxon>
        <taxon>Formicidae</taxon>
        <taxon>Formicinae</taxon>
        <taxon>Camponotus</taxon>
    </lineage>
</organism>
<dbReference type="InterPro" id="IPR036397">
    <property type="entry name" value="RNaseH_sf"/>
</dbReference>
<gene>
    <name evidence="2" type="ORF">EAG_00358</name>
</gene>
<name>E2AAA2_CAMFO</name>
<reference evidence="2 3" key="1">
    <citation type="journal article" date="2010" name="Science">
        <title>Genomic comparison of the ants Camponotus floridanus and Harpegnathos saltator.</title>
        <authorList>
            <person name="Bonasio R."/>
            <person name="Zhang G."/>
            <person name="Ye C."/>
            <person name="Mutti N.S."/>
            <person name="Fang X."/>
            <person name="Qin N."/>
            <person name="Donahue G."/>
            <person name="Yang P."/>
            <person name="Li Q."/>
            <person name="Li C."/>
            <person name="Zhang P."/>
            <person name="Huang Z."/>
            <person name="Berger S.L."/>
            <person name="Reinberg D."/>
            <person name="Wang J."/>
            <person name="Liebig J."/>
        </authorList>
    </citation>
    <scope>NUCLEOTIDE SEQUENCE [LARGE SCALE GENOMIC DNA]</scope>
    <source>
        <strain evidence="3">C129</strain>
    </source>
</reference>
<evidence type="ECO:0000256" key="1">
    <source>
        <dbReference type="SAM" id="MobiDB-lite"/>
    </source>
</evidence>
<dbReference type="EMBL" id="GL438047">
    <property type="protein sequence ID" value="EFN69637.1"/>
    <property type="molecule type" value="Genomic_DNA"/>
</dbReference>
<dbReference type="Gene3D" id="3.30.420.10">
    <property type="entry name" value="Ribonuclease H-like superfamily/Ribonuclease H"/>
    <property type="match status" value="1"/>
</dbReference>
<accession>E2AAA2</accession>
<dbReference type="OMA" id="FKDEEPH"/>
<dbReference type="GO" id="GO:0003676">
    <property type="term" value="F:nucleic acid binding"/>
    <property type="evidence" value="ECO:0007669"/>
    <property type="project" value="InterPro"/>
</dbReference>
<sequence>SGLWEAAVKSVKHHLRRVVGDAKLTYEEMATLLAQVESCLNSRPLQPMSDDPEDLEALTPGH</sequence>
<feature type="region of interest" description="Disordered" evidence="1">
    <location>
        <begin position="42"/>
        <end position="62"/>
    </location>
</feature>
<feature type="non-terminal residue" evidence="2">
    <location>
        <position position="1"/>
    </location>
</feature>
<dbReference type="Proteomes" id="UP000000311">
    <property type="component" value="Unassembled WGS sequence"/>
</dbReference>
<dbReference type="OrthoDB" id="6615390at2759"/>
<keyword evidence="3" id="KW-1185">Reference proteome</keyword>
<protein>
    <submittedName>
        <fullName evidence="2">Uncharacterized protein</fullName>
    </submittedName>
</protein>
<evidence type="ECO:0000313" key="3">
    <source>
        <dbReference type="Proteomes" id="UP000000311"/>
    </source>
</evidence>
<feature type="non-terminal residue" evidence="2">
    <location>
        <position position="62"/>
    </location>
</feature>
<dbReference type="InParanoid" id="E2AAA2"/>
<evidence type="ECO:0000313" key="2">
    <source>
        <dbReference type="EMBL" id="EFN69637.1"/>
    </source>
</evidence>
<proteinExistence type="predicted"/>